<evidence type="ECO:0000313" key="1">
    <source>
        <dbReference type="EMBL" id="KAH3664180.1"/>
    </source>
</evidence>
<dbReference type="RefSeq" id="XP_046060460.1">
    <property type="nucleotide sequence ID" value="XM_046206021.1"/>
</dbReference>
<dbReference type="AlphaFoldDB" id="A0A9P8P333"/>
<dbReference type="EMBL" id="JAEUBE010000352">
    <property type="protein sequence ID" value="KAH3664180.1"/>
    <property type="molecule type" value="Genomic_DNA"/>
</dbReference>
<sequence length="426" mass="49335">MANKSRPKKTRGQLYKKYVYGVKETVEEENLEAEEYSEPQVAVKDSYNYIWPLSQFQKIDVLKMSIALQRGTMFYGQDQMKLPFELILLILEHSQTPYCLSHLLLSRAFYITLLPKLYRYPKLKSSNFSLFVDTVSQYQTKKRFNGFVKILDLSQITQSGKNSYVSKLLRRFSNSLEIFISSQSSFGLSPLISLRLCHNLKILDLRLVSETVNLKELFNSIKSTPLLEQLSFPRSSISCEDYDMEWPANLWYLRLQGGISPKFLTESRFPCSITCLEFSHCPFITGESLDDMLVRIGYNLRRLAIYYPMPKLKPNSLDTVFLDCPNLVYLYINIEYFSKELFQDDLLPPLKEYPRPLRTLCIDSSGLLGQGSKIHPDDLTIALWEERLPCLTSLKISMMLGWNSQSDSVQDLVNELEDRGGSLYKM</sequence>
<protein>
    <recommendedName>
        <fullName evidence="3">F-box domain-containing protein</fullName>
    </recommendedName>
</protein>
<gene>
    <name evidence="1" type="ORF">OGAPHI_004894</name>
</gene>
<accession>A0A9P8P333</accession>
<proteinExistence type="predicted"/>
<organism evidence="1 2">
    <name type="scientific">Ogataea philodendri</name>
    <dbReference type="NCBI Taxonomy" id="1378263"/>
    <lineage>
        <taxon>Eukaryota</taxon>
        <taxon>Fungi</taxon>
        <taxon>Dikarya</taxon>
        <taxon>Ascomycota</taxon>
        <taxon>Saccharomycotina</taxon>
        <taxon>Pichiomycetes</taxon>
        <taxon>Pichiales</taxon>
        <taxon>Pichiaceae</taxon>
        <taxon>Ogataea</taxon>
    </lineage>
</organism>
<keyword evidence="2" id="KW-1185">Reference proteome</keyword>
<dbReference type="GeneID" id="70236859"/>
<reference evidence="1" key="1">
    <citation type="journal article" date="2021" name="Open Biol.">
        <title>Shared evolutionary footprints suggest mitochondrial oxidative damage underlies multiple complex I losses in fungi.</title>
        <authorList>
            <person name="Schikora-Tamarit M.A."/>
            <person name="Marcet-Houben M."/>
            <person name="Nosek J."/>
            <person name="Gabaldon T."/>
        </authorList>
    </citation>
    <scope>NUCLEOTIDE SEQUENCE</scope>
    <source>
        <strain evidence="1">CBS6075</strain>
    </source>
</reference>
<dbReference type="Proteomes" id="UP000769157">
    <property type="component" value="Unassembled WGS sequence"/>
</dbReference>
<reference evidence="1" key="2">
    <citation type="submission" date="2021-01" db="EMBL/GenBank/DDBJ databases">
        <authorList>
            <person name="Schikora-Tamarit M.A."/>
        </authorList>
    </citation>
    <scope>NUCLEOTIDE SEQUENCE</scope>
    <source>
        <strain evidence="1">CBS6075</strain>
    </source>
</reference>
<evidence type="ECO:0000313" key="2">
    <source>
        <dbReference type="Proteomes" id="UP000769157"/>
    </source>
</evidence>
<name>A0A9P8P333_9ASCO</name>
<dbReference type="SUPFAM" id="SSF52047">
    <property type="entry name" value="RNI-like"/>
    <property type="match status" value="1"/>
</dbReference>
<evidence type="ECO:0008006" key="3">
    <source>
        <dbReference type="Google" id="ProtNLM"/>
    </source>
</evidence>
<dbReference type="OrthoDB" id="2125396at2759"/>
<comment type="caution">
    <text evidence="1">The sequence shown here is derived from an EMBL/GenBank/DDBJ whole genome shotgun (WGS) entry which is preliminary data.</text>
</comment>